<reference evidence="2" key="2">
    <citation type="submission" date="2015-02" db="UniProtKB">
        <authorList>
            <consortium name="EnsemblMetazoa"/>
        </authorList>
    </citation>
    <scope>IDENTIFICATION</scope>
</reference>
<sequence>MQNANARRESSRTRSLSFPKVSSSEAAVGELRRIGALVCGISALKYCVRHSRQVILTKPLDFEYTWSWIRLPEQDTVTRTFLRTGRLSIACFVCSCL</sequence>
<dbReference type="AlphaFoldDB" id="T1J883"/>
<evidence type="ECO:0000313" key="2">
    <source>
        <dbReference type="EnsemblMetazoa" id="SMAR009908-PA"/>
    </source>
</evidence>
<proteinExistence type="predicted"/>
<accession>T1J883</accession>
<reference evidence="3" key="1">
    <citation type="submission" date="2011-05" db="EMBL/GenBank/DDBJ databases">
        <authorList>
            <person name="Richards S.R."/>
            <person name="Qu J."/>
            <person name="Jiang H."/>
            <person name="Jhangiani S.N."/>
            <person name="Agravi P."/>
            <person name="Goodspeed R."/>
            <person name="Gross S."/>
            <person name="Mandapat C."/>
            <person name="Jackson L."/>
            <person name="Mathew T."/>
            <person name="Pu L."/>
            <person name="Thornton R."/>
            <person name="Saada N."/>
            <person name="Wilczek-Boney K.B."/>
            <person name="Lee S."/>
            <person name="Kovar C."/>
            <person name="Wu Y."/>
            <person name="Scherer S.E."/>
            <person name="Worley K.C."/>
            <person name="Muzny D.M."/>
            <person name="Gibbs R."/>
        </authorList>
    </citation>
    <scope>NUCLEOTIDE SEQUENCE</scope>
    <source>
        <strain evidence="3">Brora</strain>
    </source>
</reference>
<dbReference type="EnsemblMetazoa" id="SMAR009908-RA">
    <property type="protein sequence ID" value="SMAR009908-PA"/>
    <property type="gene ID" value="SMAR009908"/>
</dbReference>
<protein>
    <submittedName>
        <fullName evidence="2">Uncharacterized protein</fullName>
    </submittedName>
</protein>
<dbReference type="EMBL" id="JH431950">
    <property type="status" value="NOT_ANNOTATED_CDS"/>
    <property type="molecule type" value="Genomic_DNA"/>
</dbReference>
<feature type="region of interest" description="Disordered" evidence="1">
    <location>
        <begin position="1"/>
        <end position="20"/>
    </location>
</feature>
<dbReference type="Proteomes" id="UP000014500">
    <property type="component" value="Unassembled WGS sequence"/>
</dbReference>
<evidence type="ECO:0000313" key="3">
    <source>
        <dbReference type="Proteomes" id="UP000014500"/>
    </source>
</evidence>
<organism evidence="2 3">
    <name type="scientific">Strigamia maritima</name>
    <name type="common">European centipede</name>
    <name type="synonym">Geophilus maritimus</name>
    <dbReference type="NCBI Taxonomy" id="126957"/>
    <lineage>
        <taxon>Eukaryota</taxon>
        <taxon>Metazoa</taxon>
        <taxon>Ecdysozoa</taxon>
        <taxon>Arthropoda</taxon>
        <taxon>Myriapoda</taxon>
        <taxon>Chilopoda</taxon>
        <taxon>Pleurostigmophora</taxon>
        <taxon>Geophilomorpha</taxon>
        <taxon>Linotaeniidae</taxon>
        <taxon>Strigamia</taxon>
    </lineage>
</organism>
<dbReference type="HOGENOM" id="CLU_2349362_0_0_1"/>
<name>T1J883_STRMM</name>
<feature type="compositionally biased region" description="Basic and acidic residues" evidence="1">
    <location>
        <begin position="1"/>
        <end position="12"/>
    </location>
</feature>
<keyword evidence="3" id="KW-1185">Reference proteome</keyword>
<evidence type="ECO:0000256" key="1">
    <source>
        <dbReference type="SAM" id="MobiDB-lite"/>
    </source>
</evidence>